<dbReference type="Pfam" id="PF02678">
    <property type="entry name" value="Pirin"/>
    <property type="match status" value="1"/>
</dbReference>
<comment type="caution">
    <text evidence="6">The sequence shown here is derived from an EMBL/GenBank/DDBJ whole genome shotgun (WGS) entry which is preliminary data.</text>
</comment>
<dbReference type="GO" id="GO:0046872">
    <property type="term" value="F:metal ion binding"/>
    <property type="evidence" value="ECO:0007669"/>
    <property type="project" value="UniProtKB-KW"/>
</dbReference>
<sequence>MSYLQTAHPAVDGAGVDLSRVHGFARNQLDPFLLIDEIRAQPGQSIPGFPPHPHRGIDTLTYMRQGGFVHQDNLGNRAETGENASQWMSSGRGIIHSEMPLNSQQGVHGFQIWINVPAADKLNPPSYQHAKTHRYTLGESQLAVISGQWQLDGESYSAELQGLPSGARAMDLVFSGEHTLGVADNERVLLLVYQGELTAPEPVKAQQILALDGQTQLTLSATEPTGVLVLAGVPLNEPVAHYGPFVMNTQAQIDQAVRDYQSGQFGPMMGN</sequence>
<evidence type="ECO:0000313" key="7">
    <source>
        <dbReference type="Proteomes" id="UP001161422"/>
    </source>
</evidence>
<organism evidence="6 7">
    <name type="scientific">Paraferrimonas sedimenticola</name>
    <dbReference type="NCBI Taxonomy" id="375674"/>
    <lineage>
        <taxon>Bacteria</taxon>
        <taxon>Pseudomonadati</taxon>
        <taxon>Pseudomonadota</taxon>
        <taxon>Gammaproteobacteria</taxon>
        <taxon>Alteromonadales</taxon>
        <taxon>Ferrimonadaceae</taxon>
        <taxon>Paraferrimonas</taxon>
    </lineage>
</organism>
<dbReference type="AlphaFoldDB" id="A0AA37RWE5"/>
<feature type="domain" description="Pirin C-terminal" evidence="5">
    <location>
        <begin position="176"/>
        <end position="266"/>
    </location>
</feature>
<reference evidence="6" key="2">
    <citation type="submission" date="2023-01" db="EMBL/GenBank/DDBJ databases">
        <title>Draft genome sequence of Paraferrimonas sedimenticola strain NBRC 101628.</title>
        <authorList>
            <person name="Sun Q."/>
            <person name="Mori K."/>
        </authorList>
    </citation>
    <scope>NUCLEOTIDE SEQUENCE</scope>
    <source>
        <strain evidence="6">NBRC 101628</strain>
    </source>
</reference>
<name>A0AA37RWE5_9GAMM</name>
<keyword evidence="2" id="KW-0479">Metal-binding</keyword>
<dbReference type="InterPro" id="IPR014710">
    <property type="entry name" value="RmlC-like_jellyroll"/>
</dbReference>
<dbReference type="CDD" id="cd02909">
    <property type="entry name" value="cupin_pirin_N"/>
    <property type="match status" value="1"/>
</dbReference>
<evidence type="ECO:0000256" key="2">
    <source>
        <dbReference type="PIRSR" id="PIRSR006232-1"/>
    </source>
</evidence>
<comment type="similarity">
    <text evidence="1 3">Belongs to the pirin family.</text>
</comment>
<dbReference type="InterPro" id="IPR011051">
    <property type="entry name" value="RmlC_Cupin_sf"/>
</dbReference>
<dbReference type="SUPFAM" id="SSF51182">
    <property type="entry name" value="RmlC-like cupins"/>
    <property type="match status" value="1"/>
</dbReference>
<reference evidence="6" key="1">
    <citation type="journal article" date="2014" name="Int. J. Syst. Evol. Microbiol.">
        <title>Complete genome sequence of Corynebacterium casei LMG S-19264T (=DSM 44701T), isolated from a smear-ripened cheese.</title>
        <authorList>
            <consortium name="US DOE Joint Genome Institute (JGI-PGF)"/>
            <person name="Walter F."/>
            <person name="Albersmeier A."/>
            <person name="Kalinowski J."/>
            <person name="Ruckert C."/>
        </authorList>
    </citation>
    <scope>NUCLEOTIDE SEQUENCE</scope>
    <source>
        <strain evidence="6">NBRC 101628</strain>
    </source>
</reference>
<feature type="binding site" evidence="2">
    <location>
        <position position="54"/>
    </location>
    <ligand>
        <name>Fe cation</name>
        <dbReference type="ChEBI" id="CHEBI:24875"/>
    </ligand>
</feature>
<evidence type="ECO:0000259" key="4">
    <source>
        <dbReference type="Pfam" id="PF02678"/>
    </source>
</evidence>
<proteinExistence type="inferred from homology"/>
<dbReference type="EMBL" id="BSNC01000004">
    <property type="protein sequence ID" value="GLP96481.1"/>
    <property type="molecule type" value="Genomic_DNA"/>
</dbReference>
<dbReference type="PANTHER" id="PTHR13903:SF8">
    <property type="entry name" value="PIRIN"/>
    <property type="match status" value="1"/>
</dbReference>
<comment type="cofactor">
    <cofactor evidence="2">
        <name>Fe cation</name>
        <dbReference type="ChEBI" id="CHEBI:24875"/>
    </cofactor>
    <text evidence="2">Binds 1 Fe cation per subunit.</text>
</comment>
<keyword evidence="7" id="KW-1185">Reference proteome</keyword>
<feature type="domain" description="Pirin N-terminal" evidence="4">
    <location>
        <begin position="25"/>
        <end position="114"/>
    </location>
</feature>
<dbReference type="Pfam" id="PF05726">
    <property type="entry name" value="Pirin_C"/>
    <property type="match status" value="1"/>
</dbReference>
<evidence type="ECO:0000259" key="5">
    <source>
        <dbReference type="Pfam" id="PF05726"/>
    </source>
</evidence>
<dbReference type="Gene3D" id="2.60.120.10">
    <property type="entry name" value="Jelly Rolls"/>
    <property type="match status" value="2"/>
</dbReference>
<dbReference type="PANTHER" id="PTHR13903">
    <property type="entry name" value="PIRIN-RELATED"/>
    <property type="match status" value="1"/>
</dbReference>
<dbReference type="RefSeq" id="WP_095505089.1">
    <property type="nucleotide sequence ID" value="NZ_BSNC01000004.1"/>
</dbReference>
<evidence type="ECO:0000313" key="6">
    <source>
        <dbReference type="EMBL" id="GLP96481.1"/>
    </source>
</evidence>
<evidence type="ECO:0008006" key="8">
    <source>
        <dbReference type="Google" id="ProtNLM"/>
    </source>
</evidence>
<dbReference type="InterPro" id="IPR012093">
    <property type="entry name" value="Pirin"/>
</dbReference>
<dbReference type="InterPro" id="IPR008778">
    <property type="entry name" value="Pirin_C_dom"/>
</dbReference>
<gene>
    <name evidence="6" type="ORF">GCM10007895_17870</name>
</gene>
<feature type="binding site" evidence="2">
    <location>
        <position position="98"/>
    </location>
    <ligand>
        <name>Fe cation</name>
        <dbReference type="ChEBI" id="CHEBI:24875"/>
    </ligand>
</feature>
<dbReference type="InterPro" id="IPR003829">
    <property type="entry name" value="Pirin_N_dom"/>
</dbReference>
<protein>
    <recommendedName>
        <fullName evidence="8">Pirin family protein</fullName>
    </recommendedName>
</protein>
<evidence type="ECO:0000256" key="1">
    <source>
        <dbReference type="ARBA" id="ARBA00008416"/>
    </source>
</evidence>
<feature type="binding site" evidence="2">
    <location>
        <position position="52"/>
    </location>
    <ligand>
        <name>Fe cation</name>
        <dbReference type="ChEBI" id="CHEBI:24875"/>
    </ligand>
</feature>
<evidence type="ECO:0000256" key="3">
    <source>
        <dbReference type="RuleBase" id="RU003457"/>
    </source>
</evidence>
<dbReference type="Proteomes" id="UP001161422">
    <property type="component" value="Unassembled WGS sequence"/>
</dbReference>
<dbReference type="PIRSF" id="PIRSF006232">
    <property type="entry name" value="Pirin"/>
    <property type="match status" value="1"/>
</dbReference>
<keyword evidence="2" id="KW-0408">Iron</keyword>
<accession>A0AA37RWE5</accession>
<feature type="binding site" evidence="2">
    <location>
        <position position="96"/>
    </location>
    <ligand>
        <name>Fe cation</name>
        <dbReference type="ChEBI" id="CHEBI:24875"/>
    </ligand>
</feature>